<gene>
    <name evidence="1" type="ORF">ATOP_04060</name>
</gene>
<sequence length="330" mass="36300">MAHRIVIGGPTALRIACDRACALCIRPTEVRAHDSLDDIGCHRHPPRHRELEAIRAACEPYGTVHLYVPRADARTRHRGFSSHVWGGPVSGGSLLLWEVPETELTVSVATPALALLQTATLADDPPLLGAACELLGRFAGAGGDRPTSPPCRRAVMEDYLSSLPEATPGLRRVRRLVGLAFENGWSPLEVATAGMLSLPRDLGGLGLPRPQLNHAIHLPPAQERQLGYSPLHADLAWPAEHVVVEYQGRHHFGNRNVAEDDMNRASVLRQTGWWVEQWAHRDLRDLLRLDKGAGRVAERLRCPLPAPDGALRSLQGRLYAGLTRWRDLLL</sequence>
<evidence type="ECO:0000313" key="1">
    <source>
        <dbReference type="EMBL" id="GJM54751.1"/>
    </source>
</evidence>
<dbReference type="RefSeq" id="WP_265590562.1">
    <property type="nucleotide sequence ID" value="NZ_BQKC01000001.1"/>
</dbReference>
<dbReference type="EMBL" id="BQKC01000001">
    <property type="protein sequence ID" value="GJM54751.1"/>
    <property type="molecule type" value="Genomic_DNA"/>
</dbReference>
<evidence type="ECO:0008006" key="3">
    <source>
        <dbReference type="Google" id="ProtNLM"/>
    </source>
</evidence>
<accession>A0AAV5B1R0</accession>
<dbReference type="AlphaFoldDB" id="A0AAV5B1R0"/>
<reference evidence="1" key="1">
    <citation type="journal article" date="2022" name="Int. J. Syst. Evol. Microbiol.">
        <title>Granulimonas faecalis gen. nov., sp. nov., and Leptogranulimonas caecicola gen. nov., sp. nov., novel lactate-producing Atopobiaceae bacteria isolated from mouse intestines, and an emended description of the family Atopobiaceae.</title>
        <authorList>
            <person name="Morinaga K."/>
            <person name="Kusada H."/>
            <person name="Sakamoto S."/>
            <person name="Murakami T."/>
            <person name="Toyoda A."/>
            <person name="Mori H."/>
            <person name="Meng X.Y."/>
            <person name="Takashino M."/>
            <person name="Murotomi K."/>
            <person name="Tamaki H."/>
        </authorList>
    </citation>
    <scope>NUCLEOTIDE SEQUENCE</scope>
    <source>
        <strain evidence="1">OPF53</strain>
    </source>
</reference>
<organism evidence="1 2">
    <name type="scientific">Granulimonas faecalis</name>
    <dbReference type="NCBI Taxonomy" id="2894155"/>
    <lineage>
        <taxon>Bacteria</taxon>
        <taxon>Bacillati</taxon>
        <taxon>Actinomycetota</taxon>
        <taxon>Coriobacteriia</taxon>
        <taxon>Coriobacteriales</taxon>
        <taxon>Kribbibacteriaceae</taxon>
        <taxon>Granulimonas</taxon>
    </lineage>
</organism>
<evidence type="ECO:0000313" key="2">
    <source>
        <dbReference type="Proteomes" id="UP001055025"/>
    </source>
</evidence>
<proteinExistence type="predicted"/>
<dbReference type="Proteomes" id="UP001055025">
    <property type="component" value="Unassembled WGS sequence"/>
</dbReference>
<keyword evidence="2" id="KW-1185">Reference proteome</keyword>
<protein>
    <recommendedName>
        <fullName evidence="3">DUF559 domain-containing protein</fullName>
    </recommendedName>
</protein>
<name>A0AAV5B1R0_9ACTN</name>
<comment type="caution">
    <text evidence="1">The sequence shown here is derived from an EMBL/GenBank/DDBJ whole genome shotgun (WGS) entry which is preliminary data.</text>
</comment>